<feature type="compositionally biased region" description="Basic and acidic residues" evidence="2">
    <location>
        <begin position="120"/>
        <end position="132"/>
    </location>
</feature>
<evidence type="ECO:0000313" key="4">
    <source>
        <dbReference type="Proteomes" id="UP001211907"/>
    </source>
</evidence>
<feature type="region of interest" description="Disordered" evidence="2">
    <location>
        <begin position="109"/>
        <end position="135"/>
    </location>
</feature>
<dbReference type="AlphaFoldDB" id="A0AAD5XLA8"/>
<reference evidence="3" key="1">
    <citation type="submission" date="2020-05" db="EMBL/GenBank/DDBJ databases">
        <title>Phylogenomic resolution of chytrid fungi.</title>
        <authorList>
            <person name="Stajich J.E."/>
            <person name="Amses K."/>
            <person name="Simmons R."/>
            <person name="Seto K."/>
            <person name="Myers J."/>
            <person name="Bonds A."/>
            <person name="Quandt C.A."/>
            <person name="Barry K."/>
            <person name="Liu P."/>
            <person name="Grigoriev I."/>
            <person name="Longcore J.E."/>
            <person name="James T.Y."/>
        </authorList>
    </citation>
    <scope>NUCLEOTIDE SEQUENCE</scope>
    <source>
        <strain evidence="3">JEL0513</strain>
    </source>
</reference>
<name>A0AAD5XLA8_9FUNG</name>
<dbReference type="Proteomes" id="UP001211907">
    <property type="component" value="Unassembled WGS sequence"/>
</dbReference>
<comment type="caution">
    <text evidence="3">The sequence shown here is derived from an EMBL/GenBank/DDBJ whole genome shotgun (WGS) entry which is preliminary data.</text>
</comment>
<dbReference type="EMBL" id="JADGJH010000171">
    <property type="protein sequence ID" value="KAJ3135208.1"/>
    <property type="molecule type" value="Genomic_DNA"/>
</dbReference>
<evidence type="ECO:0000256" key="2">
    <source>
        <dbReference type="SAM" id="MobiDB-lite"/>
    </source>
</evidence>
<accession>A0AAD5XLA8</accession>
<organism evidence="3 4">
    <name type="scientific">Physocladia obscura</name>
    <dbReference type="NCBI Taxonomy" id="109957"/>
    <lineage>
        <taxon>Eukaryota</taxon>
        <taxon>Fungi</taxon>
        <taxon>Fungi incertae sedis</taxon>
        <taxon>Chytridiomycota</taxon>
        <taxon>Chytridiomycota incertae sedis</taxon>
        <taxon>Chytridiomycetes</taxon>
        <taxon>Chytridiales</taxon>
        <taxon>Chytriomycetaceae</taxon>
        <taxon>Physocladia</taxon>
    </lineage>
</organism>
<proteinExistence type="predicted"/>
<evidence type="ECO:0000313" key="3">
    <source>
        <dbReference type="EMBL" id="KAJ3135208.1"/>
    </source>
</evidence>
<gene>
    <name evidence="3" type="ORF">HK100_002979</name>
</gene>
<keyword evidence="1" id="KW-0175">Coiled coil</keyword>
<keyword evidence="4" id="KW-1185">Reference proteome</keyword>
<protein>
    <submittedName>
        <fullName evidence="3">Uncharacterized protein</fullName>
    </submittedName>
</protein>
<evidence type="ECO:0000256" key="1">
    <source>
        <dbReference type="SAM" id="Coils"/>
    </source>
</evidence>
<sequence>MNTAPLSSPSILPATKLNIAAYPAATGAGVPILHRAKSTPQTLNHRIYNQSNHDSSKNNNPIIKYRSLRIPMIPLATISQTNNAHALPLVPLVPPKMISVRQTSDLLNSQSRSRSISPVHVHDHNHHDDDQQQQHVSLRKLEKKLKRISVQMKLLEEVRDIVEDETESIIIPNVVVRVVSPSRGFSKRSSRNSVT</sequence>
<feature type="coiled-coil region" evidence="1">
    <location>
        <begin position="138"/>
        <end position="165"/>
    </location>
</feature>